<comment type="caution">
    <text evidence="6">The sequence shown here is derived from an EMBL/GenBank/DDBJ whole genome shotgun (WGS) entry which is preliminary data.</text>
</comment>
<dbReference type="SUPFAM" id="SSF51735">
    <property type="entry name" value="NAD(P)-binding Rossmann-fold domains"/>
    <property type="match status" value="1"/>
</dbReference>
<proteinExistence type="inferred from homology"/>
<dbReference type="EMBL" id="JAOTPO010000009">
    <property type="protein sequence ID" value="MDE5414424.1"/>
    <property type="molecule type" value="Genomic_DNA"/>
</dbReference>
<dbReference type="SUPFAM" id="SSF48179">
    <property type="entry name" value="6-phosphogluconate dehydrogenase C-terminal domain-like"/>
    <property type="match status" value="1"/>
</dbReference>
<dbReference type="InterPro" id="IPR029154">
    <property type="entry name" value="HIBADH-like_NADP-bd"/>
</dbReference>
<keyword evidence="2" id="KW-0560">Oxidoreductase</keyword>
<evidence type="ECO:0000256" key="1">
    <source>
        <dbReference type="ARBA" id="ARBA00009080"/>
    </source>
</evidence>
<feature type="domain" description="3-hydroxyisobutyrate dehydrogenase-like NAD-binding" evidence="5">
    <location>
        <begin position="164"/>
        <end position="285"/>
    </location>
</feature>
<dbReference type="InterPro" id="IPR015815">
    <property type="entry name" value="HIBADH-related"/>
</dbReference>
<dbReference type="PIRSF" id="PIRSF000103">
    <property type="entry name" value="HIBADH"/>
    <property type="match status" value="1"/>
</dbReference>
<organism evidence="6 7">
    <name type="scientific">Alkalihalobacterium chitinilyticum</name>
    <dbReference type="NCBI Taxonomy" id="2980103"/>
    <lineage>
        <taxon>Bacteria</taxon>
        <taxon>Bacillati</taxon>
        <taxon>Bacillota</taxon>
        <taxon>Bacilli</taxon>
        <taxon>Bacillales</taxon>
        <taxon>Bacillaceae</taxon>
        <taxon>Alkalihalobacterium</taxon>
    </lineage>
</organism>
<dbReference type="InterPro" id="IPR013328">
    <property type="entry name" value="6PGD_dom2"/>
</dbReference>
<dbReference type="InterPro" id="IPR036291">
    <property type="entry name" value="NAD(P)-bd_dom_sf"/>
</dbReference>
<gene>
    <name evidence="6" type="ORF">N7Z68_13675</name>
</gene>
<evidence type="ECO:0000259" key="5">
    <source>
        <dbReference type="Pfam" id="PF14833"/>
    </source>
</evidence>
<comment type="similarity">
    <text evidence="1">Belongs to the HIBADH-related family.</text>
</comment>
<dbReference type="InterPro" id="IPR006115">
    <property type="entry name" value="6PGDH_NADP-bd"/>
</dbReference>
<name>A0ABT5VG37_9BACI</name>
<dbReference type="Proteomes" id="UP001148125">
    <property type="component" value="Unassembled WGS sequence"/>
</dbReference>
<dbReference type="RefSeq" id="WP_275119037.1">
    <property type="nucleotide sequence ID" value="NZ_JAOTPO010000009.1"/>
</dbReference>
<keyword evidence="7" id="KW-1185">Reference proteome</keyword>
<evidence type="ECO:0000256" key="2">
    <source>
        <dbReference type="ARBA" id="ARBA00023002"/>
    </source>
</evidence>
<evidence type="ECO:0000259" key="4">
    <source>
        <dbReference type="Pfam" id="PF03446"/>
    </source>
</evidence>
<protein>
    <submittedName>
        <fullName evidence="6">NAD(P)-dependent oxidoreductase</fullName>
    </submittedName>
</protein>
<evidence type="ECO:0000256" key="3">
    <source>
        <dbReference type="ARBA" id="ARBA00023027"/>
    </source>
</evidence>
<keyword evidence="3" id="KW-0520">NAD</keyword>
<dbReference type="Gene3D" id="1.10.1040.10">
    <property type="entry name" value="N-(1-d-carboxylethyl)-l-norvaline Dehydrogenase, domain 2"/>
    <property type="match status" value="1"/>
</dbReference>
<dbReference type="PANTHER" id="PTHR43060:SF15">
    <property type="entry name" value="3-HYDROXYISOBUTYRATE DEHYDROGENASE-LIKE 1, MITOCHONDRIAL-RELATED"/>
    <property type="match status" value="1"/>
</dbReference>
<evidence type="ECO:0000313" key="7">
    <source>
        <dbReference type="Proteomes" id="UP001148125"/>
    </source>
</evidence>
<dbReference type="Pfam" id="PF03446">
    <property type="entry name" value="NAD_binding_2"/>
    <property type="match status" value="1"/>
</dbReference>
<accession>A0ABT5VG37</accession>
<dbReference type="Pfam" id="PF14833">
    <property type="entry name" value="NAD_binding_11"/>
    <property type="match status" value="1"/>
</dbReference>
<feature type="domain" description="6-phosphogluconate dehydrogenase NADP-binding" evidence="4">
    <location>
        <begin position="2"/>
        <end position="161"/>
    </location>
</feature>
<reference evidence="6" key="1">
    <citation type="submission" date="2024-05" db="EMBL/GenBank/DDBJ databases">
        <title>Alkalihalobacillus sp. strain MEB203 novel alkaliphilic bacterium from Lonar Lake, India.</title>
        <authorList>
            <person name="Joshi A."/>
            <person name="Thite S."/>
            <person name="Mengade P."/>
        </authorList>
    </citation>
    <scope>NUCLEOTIDE SEQUENCE</scope>
    <source>
        <strain evidence="6">MEB 203</strain>
    </source>
</reference>
<sequence length="296" mass="31891">MNIGFIGTGVMGSRMVKRLLAAGYKVTVYNRSPEKVEPLIKEGAFQAEDIATLSNQSDVICTCLSMPQDVEEVYCGSGGVLEHTKSNTVCIDFTTVGVDTSKYVAMKAVEKGTDYLDAPVSGGPEGAEQGTLTIMVGGKETSFVQVLSILDVLGKTIKHLGPTGSGSAAKLINQYLVAVHSIAASEAMVTGTALGLNPEHLFEILQVSYGDSKMLRRHMGDYVLDRQFEPGGAVKYVHKDVKLANPLFEQAGLQEFSGRFAERAFQEAIDQGFADLDMSAVIRPLEEECDVVVKKR</sequence>
<dbReference type="PANTHER" id="PTHR43060">
    <property type="entry name" value="3-HYDROXYISOBUTYRATE DEHYDROGENASE-LIKE 1, MITOCHONDRIAL-RELATED"/>
    <property type="match status" value="1"/>
</dbReference>
<dbReference type="Gene3D" id="3.40.50.720">
    <property type="entry name" value="NAD(P)-binding Rossmann-like Domain"/>
    <property type="match status" value="1"/>
</dbReference>
<evidence type="ECO:0000313" key="6">
    <source>
        <dbReference type="EMBL" id="MDE5414424.1"/>
    </source>
</evidence>
<dbReference type="InterPro" id="IPR008927">
    <property type="entry name" value="6-PGluconate_DH-like_C_sf"/>
</dbReference>